<dbReference type="STRING" id="357804.Ping_2089"/>
<evidence type="ECO:0000313" key="5">
    <source>
        <dbReference type="Proteomes" id="UP000000639"/>
    </source>
</evidence>
<keyword evidence="1 4" id="KW-0808">Transferase</keyword>
<dbReference type="CDD" id="cd04301">
    <property type="entry name" value="NAT_SF"/>
    <property type="match status" value="1"/>
</dbReference>
<protein>
    <submittedName>
        <fullName evidence="4">GCN5-related N-acetyltransferase</fullName>
    </submittedName>
</protein>
<sequence length="166" mass="18301">MEIRRIKYSDLSGFVNLWQGVFKEGKYLSTPPPPAGGIGAVLQKVEVHKIPQFVAIVENELVASAEAFPGDMCGLKGDNTSQIGVVGAHVRQSMRGQGIGRSLLKILIADSKRYGYSKLILEVYESNKPAKKFYESFGFIDNGFGRDVIFPSGLKVRSERMYLLLG</sequence>
<dbReference type="InterPro" id="IPR000182">
    <property type="entry name" value="GNAT_dom"/>
</dbReference>
<dbReference type="Proteomes" id="UP000000639">
    <property type="component" value="Chromosome"/>
</dbReference>
<dbReference type="GO" id="GO:0016747">
    <property type="term" value="F:acyltransferase activity, transferring groups other than amino-acyl groups"/>
    <property type="evidence" value="ECO:0007669"/>
    <property type="project" value="InterPro"/>
</dbReference>
<accession>A1SWH3</accession>
<dbReference type="Pfam" id="PF00583">
    <property type="entry name" value="Acetyltransf_1"/>
    <property type="match status" value="1"/>
</dbReference>
<evidence type="ECO:0000256" key="2">
    <source>
        <dbReference type="ARBA" id="ARBA00023315"/>
    </source>
</evidence>
<evidence type="ECO:0000256" key="1">
    <source>
        <dbReference type="ARBA" id="ARBA00022679"/>
    </source>
</evidence>
<reference evidence="4 5" key="1">
    <citation type="submission" date="2007-01" db="EMBL/GenBank/DDBJ databases">
        <title>Complete sequence of Psychromonas ingrahamii 37.</title>
        <authorList>
            <consortium name="US DOE Joint Genome Institute"/>
            <person name="Copeland A."/>
            <person name="Lucas S."/>
            <person name="Lapidus A."/>
            <person name="Barry K."/>
            <person name="Detter J.C."/>
            <person name="Glavina del Rio T."/>
            <person name="Hammon N."/>
            <person name="Israni S."/>
            <person name="Dalin E."/>
            <person name="Tice H."/>
            <person name="Pitluck S."/>
            <person name="Thompson L.S."/>
            <person name="Brettin T."/>
            <person name="Bruce D."/>
            <person name="Han C."/>
            <person name="Tapia R."/>
            <person name="Schmutz J."/>
            <person name="Larimer F."/>
            <person name="Land M."/>
            <person name="Hauser L."/>
            <person name="Kyrpides N."/>
            <person name="Ivanova N."/>
            <person name="Staley J."/>
            <person name="Richardson P."/>
        </authorList>
    </citation>
    <scope>NUCLEOTIDE SEQUENCE [LARGE SCALE GENOMIC DNA]</scope>
    <source>
        <strain evidence="4 5">37</strain>
    </source>
</reference>
<feature type="domain" description="N-acetyltransferase" evidence="3">
    <location>
        <begin position="1"/>
        <end position="166"/>
    </location>
</feature>
<organism evidence="4 5">
    <name type="scientific">Psychromonas ingrahamii (strain DSM 17664 / CCUG 51855 / 37)</name>
    <dbReference type="NCBI Taxonomy" id="357804"/>
    <lineage>
        <taxon>Bacteria</taxon>
        <taxon>Pseudomonadati</taxon>
        <taxon>Pseudomonadota</taxon>
        <taxon>Gammaproteobacteria</taxon>
        <taxon>Alteromonadales</taxon>
        <taxon>Psychromonadaceae</taxon>
        <taxon>Psychromonas</taxon>
    </lineage>
</organism>
<dbReference type="SUPFAM" id="SSF55729">
    <property type="entry name" value="Acyl-CoA N-acyltransferases (Nat)"/>
    <property type="match status" value="1"/>
</dbReference>
<dbReference type="InterPro" id="IPR016181">
    <property type="entry name" value="Acyl_CoA_acyltransferase"/>
</dbReference>
<dbReference type="eggNOG" id="COG0456">
    <property type="taxonomic scope" value="Bacteria"/>
</dbReference>
<dbReference type="PANTHER" id="PTHR43420:SF51">
    <property type="entry name" value="PEPTIDYL-LYSINE N-ACETYLTRANSFERASE YIAC"/>
    <property type="match status" value="1"/>
</dbReference>
<dbReference type="InterPro" id="IPR050680">
    <property type="entry name" value="YpeA/RimI_acetyltransf"/>
</dbReference>
<keyword evidence="2" id="KW-0012">Acyltransferase</keyword>
<dbReference type="KEGG" id="pin:Ping_2089"/>
<gene>
    <name evidence="4" type="ordered locus">Ping_2089</name>
</gene>
<dbReference type="HOGENOM" id="CLU_136208_0_0_6"/>
<dbReference type="AlphaFoldDB" id="A1SWH3"/>
<dbReference type="Gene3D" id="3.40.630.30">
    <property type="match status" value="1"/>
</dbReference>
<dbReference type="EMBL" id="CP000510">
    <property type="protein sequence ID" value="ABM03838.1"/>
    <property type="molecule type" value="Genomic_DNA"/>
</dbReference>
<evidence type="ECO:0000259" key="3">
    <source>
        <dbReference type="PROSITE" id="PS51186"/>
    </source>
</evidence>
<dbReference type="PROSITE" id="PS51186">
    <property type="entry name" value="GNAT"/>
    <property type="match status" value="1"/>
</dbReference>
<name>A1SWH3_PSYIN</name>
<keyword evidence="5" id="KW-1185">Reference proteome</keyword>
<evidence type="ECO:0000313" key="4">
    <source>
        <dbReference type="EMBL" id="ABM03838.1"/>
    </source>
</evidence>
<proteinExistence type="predicted"/>
<dbReference type="PANTHER" id="PTHR43420">
    <property type="entry name" value="ACETYLTRANSFERASE"/>
    <property type="match status" value="1"/>
</dbReference>